<dbReference type="InterPro" id="IPR001577">
    <property type="entry name" value="Peptidase_M8"/>
</dbReference>
<evidence type="ECO:0000256" key="14">
    <source>
        <dbReference type="ARBA" id="ARBA00023180"/>
    </source>
</evidence>
<keyword evidence="13" id="KW-1015">Disulfide bond</keyword>
<proteinExistence type="inferred from homology"/>
<dbReference type="EMBL" id="MKKU01000906">
    <property type="protein sequence ID" value="RNF00132.1"/>
    <property type="molecule type" value="Genomic_DNA"/>
</dbReference>
<dbReference type="AlphaFoldDB" id="A0A422N3X9"/>
<dbReference type="Proteomes" id="UP000284403">
    <property type="component" value="Unassembled WGS sequence"/>
</dbReference>
<dbReference type="GO" id="GO:0007155">
    <property type="term" value="P:cell adhesion"/>
    <property type="evidence" value="ECO:0007669"/>
    <property type="project" value="UniProtKB-KW"/>
</dbReference>
<keyword evidence="12" id="KW-0865">Zymogen</keyword>
<evidence type="ECO:0000256" key="11">
    <source>
        <dbReference type="ARBA" id="ARBA00023136"/>
    </source>
</evidence>
<evidence type="ECO:0000256" key="8">
    <source>
        <dbReference type="ARBA" id="ARBA00022833"/>
    </source>
</evidence>
<evidence type="ECO:0000256" key="6">
    <source>
        <dbReference type="ARBA" id="ARBA00022729"/>
    </source>
</evidence>
<evidence type="ECO:0000256" key="2">
    <source>
        <dbReference type="ARBA" id="ARBA00004370"/>
    </source>
</evidence>
<dbReference type="SUPFAM" id="SSF55486">
    <property type="entry name" value="Metalloproteases ('zincins'), catalytic domain"/>
    <property type="match status" value="1"/>
</dbReference>
<dbReference type="PANTHER" id="PTHR10942">
    <property type="entry name" value="LEISHMANOLYSIN-LIKE PEPTIDASE"/>
    <property type="match status" value="1"/>
</dbReference>
<dbReference type="OrthoDB" id="249512at2759"/>
<comment type="cofactor">
    <cofactor evidence="15 16">
        <name>Zn(2+)</name>
        <dbReference type="ChEBI" id="CHEBI:29105"/>
    </cofactor>
    <text evidence="15 16">Binds 1 zinc ion per subunit.</text>
</comment>
<evidence type="ECO:0000256" key="17">
    <source>
        <dbReference type="SAM" id="MobiDB-lite"/>
    </source>
</evidence>
<name>A0A422N3X9_9TRYP</name>
<evidence type="ECO:0000256" key="10">
    <source>
        <dbReference type="ARBA" id="ARBA00023049"/>
    </source>
</evidence>
<feature type="compositionally biased region" description="Basic and acidic residues" evidence="17">
    <location>
        <begin position="529"/>
        <end position="544"/>
    </location>
</feature>
<feature type="binding site" evidence="15">
    <location>
        <position position="229"/>
    </location>
    <ligand>
        <name>Zn(2+)</name>
        <dbReference type="ChEBI" id="CHEBI:29105"/>
        <note>catalytic</note>
    </ligand>
</feature>
<evidence type="ECO:0000256" key="3">
    <source>
        <dbReference type="ARBA" id="ARBA00005860"/>
    </source>
</evidence>
<comment type="subcellular location">
    <subcellularLocation>
        <location evidence="2">Membrane</location>
    </subcellularLocation>
</comment>
<feature type="signal peptide" evidence="16">
    <location>
        <begin position="1"/>
        <end position="22"/>
    </location>
</feature>
<dbReference type="RefSeq" id="XP_029224183.1">
    <property type="nucleotide sequence ID" value="XM_029375715.1"/>
</dbReference>
<dbReference type="GO" id="GO:0006508">
    <property type="term" value="P:proteolysis"/>
    <property type="evidence" value="ECO:0007669"/>
    <property type="project" value="UniProtKB-KW"/>
</dbReference>
<keyword evidence="19" id="KW-1185">Reference proteome</keyword>
<sequence>MRRPLRAALPLLLLLLATTCCAVGCLAAAHRRAFDEAALKSGPLPTAMVREVPRKGEGAAQAYTVAAAGEGKEWEPIRIVVSMEDLSDASKYCTKADEKKPDFRGKESECKKEEVLTADWNKTLVNEVIPVALKLHAERLLVQRLKAPLKVPKFTEEHGLCQHFKVPEGHQGAGVENADMVLYVAARSTYGAWGLPCAFGTDGRPIAGALHLLPSKQLSAMHSARVAAHAIAYALGFDAKQMKKHSMLTTVSDLRGGSSPVTVVKSAVTLNKTKAHYGCDKLQGMELQDCDGAKDCHLSLRNAKDELMSELGGHTAGYYTALTMAMFEDLGYYKAVWGMEEPMAWGRGVGCDFLEKPCSDKSPTEHPGMFCDKKTEKSLRCTSNRQAIGQCEFNVAEVGGNPKETCYAFFPPSEQLSKLLCTVEGTSPQPGSLHGGGSWCLDAEKLEAKSKTSDEDYTEVHAVCAGVQCEAGKVKVKYIGSEAWQECPEGKFVTPKSAYFKDGGKIKCPKYEEVCTIAANGSSLVKPSPADKDVKKADTDSKKR</sequence>
<feature type="binding site" evidence="15">
    <location>
        <position position="297"/>
    </location>
    <ligand>
        <name>Zn(2+)</name>
        <dbReference type="ChEBI" id="CHEBI:29105"/>
        <note>catalytic</note>
    </ligand>
</feature>
<dbReference type="GeneID" id="40322491"/>
<evidence type="ECO:0000256" key="4">
    <source>
        <dbReference type="ARBA" id="ARBA00022670"/>
    </source>
</evidence>
<keyword evidence="10 15" id="KW-0482">Metalloprotease</keyword>
<comment type="similarity">
    <text evidence="3 16">Belongs to the peptidase M8 family.</text>
</comment>
<dbReference type="Gene3D" id="3.10.170.20">
    <property type="match status" value="1"/>
</dbReference>
<evidence type="ECO:0000256" key="7">
    <source>
        <dbReference type="ARBA" id="ARBA00022801"/>
    </source>
</evidence>
<comment type="catalytic activity">
    <reaction evidence="1">
        <text>Preference for hydrophobic residues at P1 and P1' and basic residues at P2' and P3'. A model nonapeptide is cleaved at -Ala-Tyr-|-Leu-Lys-Lys-.</text>
        <dbReference type="EC" id="3.4.24.36"/>
    </reaction>
</comment>
<keyword evidence="4 16" id="KW-0645">Protease</keyword>
<evidence type="ECO:0000256" key="9">
    <source>
        <dbReference type="ARBA" id="ARBA00022889"/>
    </source>
</evidence>
<comment type="caution">
    <text evidence="18">The sequence shown here is derived from an EMBL/GenBank/DDBJ whole genome shotgun (WGS) entry which is preliminary data.</text>
</comment>
<dbReference type="GO" id="GO:0005737">
    <property type="term" value="C:cytoplasm"/>
    <property type="evidence" value="ECO:0007669"/>
    <property type="project" value="TreeGrafter"/>
</dbReference>
<keyword evidence="9" id="KW-0130">Cell adhesion</keyword>
<evidence type="ECO:0000313" key="19">
    <source>
        <dbReference type="Proteomes" id="UP000284403"/>
    </source>
</evidence>
<protein>
    <recommendedName>
        <fullName evidence="16">Leishmanolysin-like peptidase</fullName>
        <ecNumber evidence="16">3.4.24.-</ecNumber>
    </recommendedName>
</protein>
<evidence type="ECO:0000256" key="15">
    <source>
        <dbReference type="PIRSR" id="PIRSR601577-2"/>
    </source>
</evidence>
<dbReference type="EC" id="3.4.24.-" evidence="16"/>
<keyword evidence="8 15" id="KW-0862">Zinc</keyword>
<feature type="region of interest" description="Disordered" evidence="17">
    <location>
        <begin position="522"/>
        <end position="544"/>
    </location>
</feature>
<feature type="chain" id="PRO_5023977712" description="Leishmanolysin-like peptidase" evidence="16">
    <location>
        <begin position="23"/>
        <end position="544"/>
    </location>
</feature>
<reference evidence="18 19" key="1">
    <citation type="journal article" date="2018" name="BMC Genomics">
        <title>Genomic comparison of Trypanosoma conorhini and Trypanosoma rangeli to Trypanosoma cruzi strains of high and low virulence.</title>
        <authorList>
            <person name="Bradwell K.R."/>
            <person name="Koparde V.N."/>
            <person name="Matveyev A.V."/>
            <person name="Serrano M.G."/>
            <person name="Alves J.M."/>
            <person name="Parikh H."/>
            <person name="Huang B."/>
            <person name="Lee V."/>
            <person name="Espinosa-Alvarez O."/>
            <person name="Ortiz P.A."/>
            <person name="Costa-Martins A.G."/>
            <person name="Teixeira M.M."/>
            <person name="Buck G.A."/>
        </authorList>
    </citation>
    <scope>NUCLEOTIDE SEQUENCE [LARGE SCALE GENOMIC DNA]</scope>
    <source>
        <strain evidence="18 19">025E</strain>
    </source>
</reference>
<keyword evidence="14" id="KW-0325">Glycoprotein</keyword>
<dbReference type="PANTHER" id="PTHR10942:SF0">
    <property type="entry name" value="LEISHMANOLYSIN-LIKE PEPTIDASE"/>
    <property type="match status" value="1"/>
</dbReference>
<evidence type="ECO:0000256" key="13">
    <source>
        <dbReference type="ARBA" id="ARBA00023157"/>
    </source>
</evidence>
<feature type="non-terminal residue" evidence="18">
    <location>
        <position position="544"/>
    </location>
</feature>
<dbReference type="PRINTS" id="PR00782">
    <property type="entry name" value="LSHMANOLYSIN"/>
</dbReference>
<accession>A0A422N3X9</accession>
<keyword evidence="5 15" id="KW-0479">Metal-binding</keyword>
<dbReference type="GO" id="GO:0016020">
    <property type="term" value="C:membrane"/>
    <property type="evidence" value="ECO:0007669"/>
    <property type="project" value="UniProtKB-SubCell"/>
</dbReference>
<organism evidence="18 19">
    <name type="scientific">Trypanosoma conorhini</name>
    <dbReference type="NCBI Taxonomy" id="83891"/>
    <lineage>
        <taxon>Eukaryota</taxon>
        <taxon>Discoba</taxon>
        <taxon>Euglenozoa</taxon>
        <taxon>Kinetoplastea</taxon>
        <taxon>Metakinetoplastina</taxon>
        <taxon>Trypanosomatida</taxon>
        <taxon>Trypanosomatidae</taxon>
        <taxon>Trypanosoma</taxon>
    </lineage>
</organism>
<keyword evidence="11" id="KW-0472">Membrane</keyword>
<dbReference type="GO" id="GO:0004222">
    <property type="term" value="F:metalloendopeptidase activity"/>
    <property type="evidence" value="ECO:0007669"/>
    <property type="project" value="UniProtKB-UniRule"/>
</dbReference>
<gene>
    <name evidence="18" type="ORF">Tco025E_08880</name>
</gene>
<dbReference type="Gene3D" id="2.30.34.10">
    <property type="entry name" value="Leishmanolysin domain 4"/>
    <property type="match status" value="1"/>
</dbReference>
<dbReference type="Pfam" id="PF01457">
    <property type="entry name" value="Peptidase_M8"/>
    <property type="match status" value="1"/>
</dbReference>
<evidence type="ECO:0000256" key="5">
    <source>
        <dbReference type="ARBA" id="ARBA00022723"/>
    </source>
</evidence>
<dbReference type="Gene3D" id="3.90.132.10">
    <property type="entry name" value="Leishmanolysin , domain 2"/>
    <property type="match status" value="1"/>
</dbReference>
<evidence type="ECO:0000313" key="18">
    <source>
        <dbReference type="EMBL" id="RNF00132.1"/>
    </source>
</evidence>
<keyword evidence="7 16" id="KW-0378">Hydrolase</keyword>
<evidence type="ECO:0000256" key="12">
    <source>
        <dbReference type="ARBA" id="ARBA00023145"/>
    </source>
</evidence>
<evidence type="ECO:0000256" key="16">
    <source>
        <dbReference type="RuleBase" id="RU366077"/>
    </source>
</evidence>
<dbReference type="GO" id="GO:0046872">
    <property type="term" value="F:metal ion binding"/>
    <property type="evidence" value="ECO:0007669"/>
    <property type="project" value="UniProtKB-KW"/>
</dbReference>
<evidence type="ECO:0000256" key="1">
    <source>
        <dbReference type="ARBA" id="ARBA00001249"/>
    </source>
</evidence>
<keyword evidence="6 16" id="KW-0732">Signal</keyword>